<dbReference type="InterPro" id="IPR050249">
    <property type="entry name" value="Pseudomonas-type_ThrB"/>
</dbReference>
<dbReference type="SUPFAM" id="SSF56112">
    <property type="entry name" value="Protein kinase-like (PK-like)"/>
    <property type="match status" value="1"/>
</dbReference>
<dbReference type="CDD" id="cd05153">
    <property type="entry name" value="HomoserineK_II"/>
    <property type="match status" value="1"/>
</dbReference>
<comment type="catalytic activity">
    <reaction evidence="8">
        <text>L-homoserine + ATP = O-phospho-L-homoserine + ADP + H(+)</text>
        <dbReference type="Rhea" id="RHEA:13985"/>
        <dbReference type="ChEBI" id="CHEBI:15378"/>
        <dbReference type="ChEBI" id="CHEBI:30616"/>
        <dbReference type="ChEBI" id="CHEBI:57476"/>
        <dbReference type="ChEBI" id="CHEBI:57590"/>
        <dbReference type="ChEBI" id="CHEBI:456216"/>
        <dbReference type="EC" id="2.7.1.39"/>
    </reaction>
</comment>
<reference evidence="11 12" key="1">
    <citation type="journal article" date="2014" name="Int. J. Syst. Evol. Microbiol.">
        <title>Solimonas terrae sp. nov., isolated from soil.</title>
        <authorList>
            <person name="Kim S.J."/>
            <person name="Moon J.Y."/>
            <person name="Weon H.Y."/>
            <person name="Ahn J.H."/>
            <person name="Chen W.M."/>
            <person name="Kwon S.W."/>
        </authorList>
    </citation>
    <scope>NUCLEOTIDE SEQUENCE [LARGE SCALE GENOMIC DNA]</scope>
    <source>
        <strain evidence="11 12">KIS83-12</strain>
    </source>
</reference>
<dbReference type="Gene3D" id="3.90.1200.10">
    <property type="match status" value="1"/>
</dbReference>
<keyword evidence="2 8" id="KW-0808">Transferase</keyword>
<comment type="pathway">
    <text evidence="8">Amino-acid biosynthesis; L-threonine biosynthesis; L-threonine from L-aspartate: step 4/5.</text>
</comment>
<sequence length="313" mass="35689">MSVFTKVSHTQLRRFLKQYPVGALIGFQGIGEGVENTNYFVDTEDGRWVLTLFERLNYADLPFFLGLMDHLASRGFASAMPARTHDGRNLVTLNGKPAALTRRLTGQSVLFATLEQCRQVGRALGELHVAGQSYAGHCDNSRGALWREQTGRLLARKTREASIRKLIDDELAQQMSIDLASLPQGVIHADLFRDNVLFVDDRLTGVIDFYYACNDALLYDLAVTVNDWCFEPDGTLNPSRWDAMVTAYRSRRELTDNERAAWPLVLRAAALRFWLSRLYDWTFPREGDVVHIKDPEQYRRILAYHREHAPPVL</sequence>
<comment type="caution">
    <text evidence="11">The sequence shown here is derived from an EMBL/GenBank/DDBJ whole genome shotgun (WGS) entry which is preliminary data.</text>
</comment>
<protein>
    <recommendedName>
        <fullName evidence="8 9">Homoserine kinase</fullName>
        <shortName evidence="8">HK</shortName>
        <shortName evidence="8">HSK</shortName>
        <ecNumber evidence="8 9">2.7.1.39</ecNumber>
    </recommendedName>
</protein>
<dbReference type="GO" id="GO:0004413">
    <property type="term" value="F:homoserine kinase activity"/>
    <property type="evidence" value="ECO:0007669"/>
    <property type="project" value="UniProtKB-UniRule"/>
</dbReference>
<name>A0A6M2BQ64_9GAMM</name>
<keyword evidence="3 8" id="KW-0791">Threonine biosynthesis</keyword>
<keyword evidence="12" id="KW-1185">Reference proteome</keyword>
<dbReference type="HAMAP" id="MF_00301">
    <property type="entry name" value="Homoser_kinase_2"/>
    <property type="match status" value="1"/>
</dbReference>
<evidence type="ECO:0000256" key="7">
    <source>
        <dbReference type="ARBA" id="ARBA00038240"/>
    </source>
</evidence>
<keyword evidence="6 8" id="KW-0067">ATP-binding</keyword>
<accession>A0A6M2BQ64</accession>
<evidence type="ECO:0000313" key="12">
    <source>
        <dbReference type="Proteomes" id="UP000472676"/>
    </source>
</evidence>
<keyword evidence="5 8" id="KW-0418">Kinase</keyword>
<dbReference type="InterPro" id="IPR005280">
    <property type="entry name" value="Homoserine_kinase_II"/>
</dbReference>
<evidence type="ECO:0000256" key="6">
    <source>
        <dbReference type="ARBA" id="ARBA00022840"/>
    </source>
</evidence>
<dbReference type="UniPathway" id="UPA00050">
    <property type="reaction ID" value="UER00064"/>
</dbReference>
<dbReference type="RefSeq" id="WP_166254747.1">
    <property type="nucleotide sequence ID" value="NZ_JAAMOW010000004.1"/>
</dbReference>
<keyword evidence="4 8" id="KW-0547">Nucleotide-binding</keyword>
<dbReference type="AlphaFoldDB" id="A0A6M2BQ64"/>
<feature type="domain" description="Aminoglycoside phosphotransferase" evidence="10">
    <location>
        <begin position="28"/>
        <end position="254"/>
    </location>
</feature>
<comment type="similarity">
    <text evidence="7 8">Belongs to the pseudomonas-type ThrB family.</text>
</comment>
<proteinExistence type="inferred from homology"/>
<dbReference type="Gene3D" id="3.30.200.20">
    <property type="entry name" value="Phosphorylase Kinase, domain 1"/>
    <property type="match status" value="1"/>
</dbReference>
<keyword evidence="1 8" id="KW-0028">Amino-acid biosynthesis</keyword>
<dbReference type="PANTHER" id="PTHR21064:SF6">
    <property type="entry name" value="AMINOGLYCOSIDE PHOSPHOTRANSFERASE DOMAIN-CONTAINING PROTEIN"/>
    <property type="match status" value="1"/>
</dbReference>
<evidence type="ECO:0000259" key="10">
    <source>
        <dbReference type="Pfam" id="PF01636"/>
    </source>
</evidence>
<dbReference type="InterPro" id="IPR002575">
    <property type="entry name" value="Aminoglycoside_PTrfase"/>
</dbReference>
<evidence type="ECO:0000256" key="3">
    <source>
        <dbReference type="ARBA" id="ARBA00022697"/>
    </source>
</evidence>
<evidence type="ECO:0000256" key="5">
    <source>
        <dbReference type="ARBA" id="ARBA00022777"/>
    </source>
</evidence>
<dbReference type="EMBL" id="JAAMOW010000004">
    <property type="protein sequence ID" value="NGY04746.1"/>
    <property type="molecule type" value="Genomic_DNA"/>
</dbReference>
<evidence type="ECO:0000256" key="2">
    <source>
        <dbReference type="ARBA" id="ARBA00022679"/>
    </source>
</evidence>
<dbReference type="PANTHER" id="PTHR21064">
    <property type="entry name" value="AMINOGLYCOSIDE PHOSPHOTRANSFERASE DOMAIN-CONTAINING PROTEIN-RELATED"/>
    <property type="match status" value="1"/>
</dbReference>
<evidence type="ECO:0000256" key="8">
    <source>
        <dbReference type="HAMAP-Rule" id="MF_00301"/>
    </source>
</evidence>
<dbReference type="Pfam" id="PF01636">
    <property type="entry name" value="APH"/>
    <property type="match status" value="1"/>
</dbReference>
<evidence type="ECO:0000256" key="4">
    <source>
        <dbReference type="ARBA" id="ARBA00022741"/>
    </source>
</evidence>
<dbReference type="GO" id="GO:0005524">
    <property type="term" value="F:ATP binding"/>
    <property type="evidence" value="ECO:0007669"/>
    <property type="project" value="UniProtKB-KW"/>
</dbReference>
<dbReference type="NCBIfam" id="TIGR00938">
    <property type="entry name" value="thrB_alt"/>
    <property type="match status" value="1"/>
</dbReference>
<dbReference type="GO" id="GO:0009088">
    <property type="term" value="P:threonine biosynthetic process"/>
    <property type="evidence" value="ECO:0007669"/>
    <property type="project" value="UniProtKB-UniRule"/>
</dbReference>
<evidence type="ECO:0000256" key="9">
    <source>
        <dbReference type="NCBIfam" id="TIGR00938"/>
    </source>
</evidence>
<evidence type="ECO:0000313" key="11">
    <source>
        <dbReference type="EMBL" id="NGY04746.1"/>
    </source>
</evidence>
<dbReference type="NCBIfam" id="NF003558">
    <property type="entry name" value="PRK05231.1"/>
    <property type="match status" value="1"/>
</dbReference>
<dbReference type="InterPro" id="IPR011009">
    <property type="entry name" value="Kinase-like_dom_sf"/>
</dbReference>
<evidence type="ECO:0000256" key="1">
    <source>
        <dbReference type="ARBA" id="ARBA00022605"/>
    </source>
</evidence>
<organism evidence="11 12">
    <name type="scientific">Solimonas terrae</name>
    <dbReference type="NCBI Taxonomy" id="1396819"/>
    <lineage>
        <taxon>Bacteria</taxon>
        <taxon>Pseudomonadati</taxon>
        <taxon>Pseudomonadota</taxon>
        <taxon>Gammaproteobacteria</taxon>
        <taxon>Nevskiales</taxon>
        <taxon>Nevskiaceae</taxon>
        <taxon>Solimonas</taxon>
    </lineage>
</organism>
<dbReference type="EC" id="2.7.1.39" evidence="8 9"/>
<gene>
    <name evidence="8" type="primary">thrB</name>
    <name evidence="11" type="ORF">G7Y85_08215</name>
</gene>
<dbReference type="Proteomes" id="UP000472676">
    <property type="component" value="Unassembled WGS sequence"/>
</dbReference>